<evidence type="ECO:0000256" key="1">
    <source>
        <dbReference type="ARBA" id="ARBA00023012"/>
    </source>
</evidence>
<dbReference type="Gene3D" id="1.20.120.160">
    <property type="entry name" value="HPT domain"/>
    <property type="match status" value="1"/>
</dbReference>
<keyword evidence="5" id="KW-1185">Reference proteome</keyword>
<dbReference type="PROSITE" id="PS50894">
    <property type="entry name" value="HPT"/>
    <property type="match status" value="1"/>
</dbReference>
<accession>A0A1D8SA22</accession>
<dbReference type="OrthoDB" id="5875624at2"/>
<dbReference type="InterPro" id="IPR036641">
    <property type="entry name" value="HPT_dom_sf"/>
</dbReference>
<evidence type="ECO:0000313" key="4">
    <source>
        <dbReference type="EMBL" id="PNM56123.1"/>
    </source>
</evidence>
<dbReference type="RefSeq" id="WP_000543863.1">
    <property type="nucleotide sequence ID" value="NZ_CAWMSS010000001.1"/>
</dbReference>
<dbReference type="eggNOG" id="COG2198">
    <property type="taxonomic scope" value="Bacteria"/>
</dbReference>
<dbReference type="KEGG" id="vmi:AL543_18760"/>
<evidence type="ECO:0000256" key="2">
    <source>
        <dbReference type="PROSITE-ProRule" id="PRU00110"/>
    </source>
</evidence>
<dbReference type="AlphaFoldDB" id="A0A1D8SA22"/>
<dbReference type="SUPFAM" id="SSF47226">
    <property type="entry name" value="Histidine-containing phosphotransfer domain, HPT domain"/>
    <property type="match status" value="1"/>
</dbReference>
<reference evidence="4" key="1">
    <citation type="submission" date="2017-12" db="EMBL/GenBank/DDBJ databases">
        <title>FDA dAtabase for Regulatory Grade micrObial Sequences (FDA-ARGOS): Supporting development and validation of Infectious Disease Dx tests.</title>
        <authorList>
            <person name="Hoffmann M."/>
            <person name="Allard M."/>
            <person name="Evans P."/>
            <person name="Brown E."/>
            <person name="Tallon L.J."/>
            <person name="Sadzewicz L."/>
            <person name="Sengamalay N."/>
            <person name="Ott S."/>
            <person name="Godinez A."/>
            <person name="Nagaraj S."/>
            <person name="Vavikolanu K."/>
            <person name="Aluvathingal J."/>
            <person name="Nadendla S."/>
            <person name="Hobson J."/>
            <person name="Sichtig H."/>
        </authorList>
    </citation>
    <scope>NUCLEOTIDE SEQUENCE [LARGE SCALE GENOMIC DNA]</scope>
    <source>
        <strain evidence="4">FDAARGOS_113</strain>
    </source>
</reference>
<keyword evidence="2" id="KW-0597">Phosphoprotein</keyword>
<dbReference type="GO" id="GO:0000160">
    <property type="term" value="P:phosphorelay signal transduction system"/>
    <property type="evidence" value="ECO:0007669"/>
    <property type="project" value="UniProtKB-KW"/>
</dbReference>
<evidence type="ECO:0000313" key="5">
    <source>
        <dbReference type="Proteomes" id="UP000053748"/>
    </source>
</evidence>
<name>A0A1D8SA22_VIBMI</name>
<dbReference type="GO" id="GO:0004672">
    <property type="term" value="F:protein kinase activity"/>
    <property type="evidence" value="ECO:0007669"/>
    <property type="project" value="UniProtKB-ARBA"/>
</dbReference>
<comment type="caution">
    <text evidence="4">The sequence shown here is derived from an EMBL/GenBank/DDBJ whole genome shotgun (WGS) entry which is preliminary data.</text>
</comment>
<dbReference type="Pfam" id="PF01627">
    <property type="entry name" value="Hpt"/>
    <property type="match status" value="1"/>
</dbReference>
<evidence type="ECO:0000259" key="3">
    <source>
        <dbReference type="PROSITE" id="PS50894"/>
    </source>
</evidence>
<dbReference type="STRING" id="674.VM_05450"/>
<dbReference type="InterPro" id="IPR008207">
    <property type="entry name" value="Sig_transdc_His_kin_Hpt_dom"/>
</dbReference>
<feature type="modified residue" description="Phosphohistidine" evidence="2">
    <location>
        <position position="66"/>
    </location>
</feature>
<sequence length="127" mass="14704">MHDPIHDLDAAEWIDETIIQQVIHDTDISIMPMLLTSYIEESQIRLQHIEKAIQLTDHAALEFELHTLGSASLALGNRHLSRCAREMERHCQKQQWNEATALYPKLVRIAHWSLIASQERLELGFEV</sequence>
<protein>
    <submittedName>
        <fullName evidence="4">Hpt domain-containing protein</fullName>
    </submittedName>
</protein>
<dbReference type="EMBL" id="LOSJ02000002">
    <property type="protein sequence ID" value="PNM56123.1"/>
    <property type="molecule type" value="Genomic_DNA"/>
</dbReference>
<proteinExistence type="predicted"/>
<dbReference type="Proteomes" id="UP000053748">
    <property type="component" value="Unassembled WGS sequence"/>
</dbReference>
<feature type="domain" description="HPt" evidence="3">
    <location>
        <begin position="27"/>
        <end position="124"/>
    </location>
</feature>
<gene>
    <name evidence="4" type="ORF">AL544_008545</name>
</gene>
<keyword evidence="1" id="KW-0902">Two-component regulatory system</keyword>
<organism evidence="4 5">
    <name type="scientific">Vibrio mimicus</name>
    <dbReference type="NCBI Taxonomy" id="674"/>
    <lineage>
        <taxon>Bacteria</taxon>
        <taxon>Pseudomonadati</taxon>
        <taxon>Pseudomonadota</taxon>
        <taxon>Gammaproteobacteria</taxon>
        <taxon>Vibrionales</taxon>
        <taxon>Vibrionaceae</taxon>
        <taxon>Vibrio</taxon>
    </lineage>
</organism>